<accession>A0A165ARZ3</accession>
<proteinExistence type="predicted"/>
<name>A0A165ARZ3_EXIGL</name>
<evidence type="ECO:0000313" key="1">
    <source>
        <dbReference type="EMBL" id="KZV79348.1"/>
    </source>
</evidence>
<dbReference type="AlphaFoldDB" id="A0A165ARZ3"/>
<protein>
    <submittedName>
        <fullName evidence="1">Uncharacterized protein</fullName>
    </submittedName>
</protein>
<evidence type="ECO:0000313" key="2">
    <source>
        <dbReference type="Proteomes" id="UP000077266"/>
    </source>
</evidence>
<dbReference type="Proteomes" id="UP000077266">
    <property type="component" value="Unassembled WGS sequence"/>
</dbReference>
<reference evidence="1 2" key="1">
    <citation type="journal article" date="2016" name="Mol. Biol. Evol.">
        <title>Comparative Genomics of Early-Diverging Mushroom-Forming Fungi Provides Insights into the Origins of Lignocellulose Decay Capabilities.</title>
        <authorList>
            <person name="Nagy L.G."/>
            <person name="Riley R."/>
            <person name="Tritt A."/>
            <person name="Adam C."/>
            <person name="Daum C."/>
            <person name="Floudas D."/>
            <person name="Sun H."/>
            <person name="Yadav J.S."/>
            <person name="Pangilinan J."/>
            <person name="Larsson K.H."/>
            <person name="Matsuura K."/>
            <person name="Barry K."/>
            <person name="Labutti K."/>
            <person name="Kuo R."/>
            <person name="Ohm R.A."/>
            <person name="Bhattacharya S.S."/>
            <person name="Shirouzu T."/>
            <person name="Yoshinaga Y."/>
            <person name="Martin F.M."/>
            <person name="Grigoriev I.V."/>
            <person name="Hibbett D.S."/>
        </authorList>
    </citation>
    <scope>NUCLEOTIDE SEQUENCE [LARGE SCALE GENOMIC DNA]</scope>
    <source>
        <strain evidence="1 2">HHB12029</strain>
    </source>
</reference>
<keyword evidence="2" id="KW-1185">Reference proteome</keyword>
<sequence>MGSRMSDRICTLALAERLLSPSRVACVLHRWPAWIATLAIVTCHLSSTVTVTVARPSRRTMCDDVGFPWRVLQSPLGRRSFSCGTPYDSIV</sequence>
<dbReference type="InParanoid" id="A0A165ARZ3"/>
<dbReference type="EMBL" id="KV426633">
    <property type="protein sequence ID" value="KZV79348.1"/>
    <property type="molecule type" value="Genomic_DNA"/>
</dbReference>
<gene>
    <name evidence="1" type="ORF">EXIGLDRAFT_473764</name>
</gene>
<organism evidence="1 2">
    <name type="scientific">Exidia glandulosa HHB12029</name>
    <dbReference type="NCBI Taxonomy" id="1314781"/>
    <lineage>
        <taxon>Eukaryota</taxon>
        <taxon>Fungi</taxon>
        <taxon>Dikarya</taxon>
        <taxon>Basidiomycota</taxon>
        <taxon>Agaricomycotina</taxon>
        <taxon>Agaricomycetes</taxon>
        <taxon>Auriculariales</taxon>
        <taxon>Exidiaceae</taxon>
        <taxon>Exidia</taxon>
    </lineage>
</organism>